<keyword evidence="4" id="KW-0547">Nucleotide-binding</keyword>
<dbReference type="EMBL" id="JAGMWT010000028">
    <property type="protein sequence ID" value="KAH7110327.1"/>
    <property type="molecule type" value="Genomic_DNA"/>
</dbReference>
<dbReference type="AlphaFoldDB" id="A0A9P9I7Y2"/>
<dbReference type="InterPro" id="IPR000719">
    <property type="entry name" value="Prot_kinase_dom"/>
</dbReference>
<keyword evidence="5 11" id="KW-0418">Kinase</keyword>
<sequence length="535" mass="60015">MAAAQAPAAVMTASELAAFNNIQDADEQKAYLIYRGERIHNYTRNYYWIIRRWQSEPVEVRQNYIEQAQGDSEIDTDGESDGTVIDIQYESQETAIANIIAHTVQPDGSGHWRWAKEIYDTRAVDGATDPYHRCVVSLYVFEDDGGIIKDRIVTKRVFSTDAETLMFTLNEVHVAGRLTQCDSIVRMRGAGDDRDNSTVRCYLDYYGSGDLNKLFRPYLELDGENIDENLPQFPEPFIWLVFRALAEAIYAFNTGRCASNILATGGEPLDGGKEAGFGNIIHRDIKLNNIFLGDSSPLYPAYPHPVIGDFGAALDLTDAELLSDIHQGLPDPLIYGTLGWYPPELHFRIPGTSYSSKADIWDAGLVIWNMMYAKLGLMKLRDFQLDAPKYFDFESAEPFPMDQHADMSIVYSSNLKNLVRKCLKIDPDERPSFVRLRNSVESEMLAIESRLVNASAESIESIPDQFRLNPALPDDPFAIIPSNTSSVRSKTAQEDIDDTRSENGDDDNGENGDDDNGEYDDDSSQDGDDYDEGSE</sequence>
<feature type="compositionally biased region" description="Acidic residues" evidence="9">
    <location>
        <begin position="504"/>
        <end position="535"/>
    </location>
</feature>
<evidence type="ECO:0000313" key="12">
    <source>
        <dbReference type="Proteomes" id="UP000700596"/>
    </source>
</evidence>
<evidence type="ECO:0000313" key="11">
    <source>
        <dbReference type="EMBL" id="KAH7110327.1"/>
    </source>
</evidence>
<dbReference type="PROSITE" id="PS50011">
    <property type="entry name" value="PROTEIN_KINASE_DOM"/>
    <property type="match status" value="1"/>
</dbReference>
<comment type="catalytic activity">
    <reaction evidence="7">
        <text>L-threonyl-[protein] + ATP = O-phospho-L-threonyl-[protein] + ADP + H(+)</text>
        <dbReference type="Rhea" id="RHEA:46608"/>
        <dbReference type="Rhea" id="RHEA-COMP:11060"/>
        <dbReference type="Rhea" id="RHEA-COMP:11605"/>
        <dbReference type="ChEBI" id="CHEBI:15378"/>
        <dbReference type="ChEBI" id="CHEBI:30013"/>
        <dbReference type="ChEBI" id="CHEBI:30616"/>
        <dbReference type="ChEBI" id="CHEBI:61977"/>
        <dbReference type="ChEBI" id="CHEBI:456216"/>
        <dbReference type="EC" id="2.7.11.1"/>
    </reaction>
</comment>
<gene>
    <name evidence="11" type="ORF">B0J11DRAFT_599441</name>
</gene>
<dbReference type="SUPFAM" id="SSF56112">
    <property type="entry name" value="Protein kinase-like (PK-like)"/>
    <property type="match status" value="1"/>
</dbReference>
<name>A0A9P9I7Y2_9PLEO</name>
<feature type="region of interest" description="Disordered" evidence="9">
    <location>
        <begin position="473"/>
        <end position="535"/>
    </location>
</feature>
<dbReference type="EC" id="2.7.11.1" evidence="1"/>
<protein>
    <recommendedName>
        <fullName evidence="1">non-specific serine/threonine protein kinase</fullName>
        <ecNumber evidence="1">2.7.11.1</ecNumber>
    </recommendedName>
</protein>
<dbReference type="CDD" id="cd00180">
    <property type="entry name" value="PKc"/>
    <property type="match status" value="1"/>
</dbReference>
<evidence type="ECO:0000256" key="4">
    <source>
        <dbReference type="ARBA" id="ARBA00022741"/>
    </source>
</evidence>
<dbReference type="PANTHER" id="PTHR43671:SF98">
    <property type="entry name" value="SERINE_THREONINE-PROTEIN KINASE NEK11"/>
    <property type="match status" value="1"/>
</dbReference>
<dbReference type="PROSITE" id="PS00108">
    <property type="entry name" value="PROTEIN_KINASE_ST"/>
    <property type="match status" value="1"/>
</dbReference>
<keyword evidence="2" id="KW-0723">Serine/threonine-protein kinase</keyword>
<keyword evidence="3" id="KW-0808">Transferase</keyword>
<dbReference type="PANTHER" id="PTHR43671">
    <property type="entry name" value="SERINE/THREONINE-PROTEIN KINASE NEK"/>
    <property type="match status" value="1"/>
</dbReference>
<evidence type="ECO:0000256" key="3">
    <source>
        <dbReference type="ARBA" id="ARBA00022679"/>
    </source>
</evidence>
<dbReference type="Proteomes" id="UP000700596">
    <property type="component" value="Unassembled WGS sequence"/>
</dbReference>
<dbReference type="InterPro" id="IPR050660">
    <property type="entry name" value="NEK_Ser/Thr_kinase"/>
</dbReference>
<evidence type="ECO:0000256" key="7">
    <source>
        <dbReference type="ARBA" id="ARBA00047899"/>
    </source>
</evidence>
<accession>A0A9P9I7Y2</accession>
<dbReference type="Gene3D" id="1.10.510.10">
    <property type="entry name" value="Transferase(Phosphotransferase) domain 1"/>
    <property type="match status" value="1"/>
</dbReference>
<evidence type="ECO:0000256" key="9">
    <source>
        <dbReference type="SAM" id="MobiDB-lite"/>
    </source>
</evidence>
<dbReference type="InterPro" id="IPR011009">
    <property type="entry name" value="Kinase-like_dom_sf"/>
</dbReference>
<keyword evidence="6" id="KW-0067">ATP-binding</keyword>
<evidence type="ECO:0000256" key="8">
    <source>
        <dbReference type="ARBA" id="ARBA00048679"/>
    </source>
</evidence>
<reference evidence="11" key="1">
    <citation type="journal article" date="2021" name="Nat. Commun.">
        <title>Genetic determinants of endophytism in the Arabidopsis root mycobiome.</title>
        <authorList>
            <person name="Mesny F."/>
            <person name="Miyauchi S."/>
            <person name="Thiergart T."/>
            <person name="Pickel B."/>
            <person name="Atanasova L."/>
            <person name="Karlsson M."/>
            <person name="Huettel B."/>
            <person name="Barry K.W."/>
            <person name="Haridas S."/>
            <person name="Chen C."/>
            <person name="Bauer D."/>
            <person name="Andreopoulos W."/>
            <person name="Pangilinan J."/>
            <person name="LaButti K."/>
            <person name="Riley R."/>
            <person name="Lipzen A."/>
            <person name="Clum A."/>
            <person name="Drula E."/>
            <person name="Henrissat B."/>
            <person name="Kohler A."/>
            <person name="Grigoriev I.V."/>
            <person name="Martin F.M."/>
            <person name="Hacquard S."/>
        </authorList>
    </citation>
    <scope>NUCLEOTIDE SEQUENCE</scope>
    <source>
        <strain evidence="11">MPI-CAGE-CH-0243</strain>
    </source>
</reference>
<evidence type="ECO:0000256" key="1">
    <source>
        <dbReference type="ARBA" id="ARBA00012513"/>
    </source>
</evidence>
<organism evidence="11 12">
    <name type="scientific">Dendryphion nanum</name>
    <dbReference type="NCBI Taxonomy" id="256645"/>
    <lineage>
        <taxon>Eukaryota</taxon>
        <taxon>Fungi</taxon>
        <taxon>Dikarya</taxon>
        <taxon>Ascomycota</taxon>
        <taxon>Pezizomycotina</taxon>
        <taxon>Dothideomycetes</taxon>
        <taxon>Pleosporomycetidae</taxon>
        <taxon>Pleosporales</taxon>
        <taxon>Torulaceae</taxon>
        <taxon>Dendryphion</taxon>
    </lineage>
</organism>
<evidence type="ECO:0000256" key="2">
    <source>
        <dbReference type="ARBA" id="ARBA00022527"/>
    </source>
</evidence>
<dbReference type="OrthoDB" id="310217at2759"/>
<proteinExistence type="predicted"/>
<dbReference type="GO" id="GO:0004674">
    <property type="term" value="F:protein serine/threonine kinase activity"/>
    <property type="evidence" value="ECO:0007669"/>
    <property type="project" value="UniProtKB-KW"/>
</dbReference>
<comment type="catalytic activity">
    <reaction evidence="8">
        <text>L-seryl-[protein] + ATP = O-phospho-L-seryl-[protein] + ADP + H(+)</text>
        <dbReference type="Rhea" id="RHEA:17989"/>
        <dbReference type="Rhea" id="RHEA-COMP:9863"/>
        <dbReference type="Rhea" id="RHEA-COMP:11604"/>
        <dbReference type="ChEBI" id="CHEBI:15378"/>
        <dbReference type="ChEBI" id="CHEBI:29999"/>
        <dbReference type="ChEBI" id="CHEBI:30616"/>
        <dbReference type="ChEBI" id="CHEBI:83421"/>
        <dbReference type="ChEBI" id="CHEBI:456216"/>
        <dbReference type="EC" id="2.7.11.1"/>
    </reaction>
</comment>
<comment type="caution">
    <text evidence="11">The sequence shown here is derived from an EMBL/GenBank/DDBJ whole genome shotgun (WGS) entry which is preliminary data.</text>
</comment>
<evidence type="ECO:0000256" key="5">
    <source>
        <dbReference type="ARBA" id="ARBA00022777"/>
    </source>
</evidence>
<evidence type="ECO:0000259" key="10">
    <source>
        <dbReference type="PROSITE" id="PS50011"/>
    </source>
</evidence>
<dbReference type="GO" id="GO:0005524">
    <property type="term" value="F:ATP binding"/>
    <property type="evidence" value="ECO:0007669"/>
    <property type="project" value="UniProtKB-KW"/>
</dbReference>
<feature type="compositionally biased region" description="Polar residues" evidence="9">
    <location>
        <begin position="481"/>
        <end position="490"/>
    </location>
</feature>
<keyword evidence="12" id="KW-1185">Reference proteome</keyword>
<evidence type="ECO:0000256" key="6">
    <source>
        <dbReference type="ARBA" id="ARBA00022840"/>
    </source>
</evidence>
<feature type="domain" description="Protein kinase" evidence="10">
    <location>
        <begin position="101"/>
        <end position="445"/>
    </location>
</feature>
<dbReference type="Pfam" id="PF00069">
    <property type="entry name" value="Pkinase"/>
    <property type="match status" value="1"/>
</dbReference>
<dbReference type="SMART" id="SM00220">
    <property type="entry name" value="S_TKc"/>
    <property type="match status" value="1"/>
</dbReference>
<dbReference type="InterPro" id="IPR008271">
    <property type="entry name" value="Ser/Thr_kinase_AS"/>
</dbReference>